<dbReference type="Pfam" id="PF05016">
    <property type="entry name" value="ParE_toxin"/>
    <property type="match status" value="1"/>
</dbReference>
<comment type="caution">
    <text evidence="3">The sequence shown here is derived from an EMBL/GenBank/DDBJ whole genome shotgun (WGS) entry which is preliminary data.</text>
</comment>
<keyword evidence="4" id="KW-1185">Reference proteome</keyword>
<reference evidence="3 4" key="1">
    <citation type="submission" date="2018-08" db="EMBL/GenBank/DDBJ databases">
        <title>Meiothermus terrae DSM 26712 genome sequencing project.</title>
        <authorList>
            <person name="Da Costa M.S."/>
            <person name="Albuquerque L."/>
            <person name="Raposo P."/>
            <person name="Froufe H.J.C."/>
            <person name="Barroso C.S."/>
            <person name="Egas C."/>
        </authorList>
    </citation>
    <scope>NUCLEOTIDE SEQUENCE [LARGE SCALE GENOMIC DNA]</scope>
    <source>
        <strain evidence="3 4">DSM 26712</strain>
    </source>
</reference>
<evidence type="ECO:0000313" key="4">
    <source>
        <dbReference type="Proteomes" id="UP000265715"/>
    </source>
</evidence>
<dbReference type="InterPro" id="IPR007712">
    <property type="entry name" value="RelE/ParE_toxin"/>
</dbReference>
<accession>A0A399E9T5</accession>
<dbReference type="OrthoDB" id="5574284at2"/>
<evidence type="ECO:0000313" key="3">
    <source>
        <dbReference type="EMBL" id="RIH81487.1"/>
    </source>
</evidence>
<dbReference type="InterPro" id="IPR051803">
    <property type="entry name" value="TA_system_RelE-like_toxin"/>
</dbReference>
<proteinExistence type="inferred from homology"/>
<dbReference type="AlphaFoldDB" id="A0A399E9T5"/>
<name>A0A399E9T5_9DEIN</name>
<comment type="similarity">
    <text evidence="1">Belongs to the RelE toxin family.</text>
</comment>
<evidence type="ECO:0000256" key="2">
    <source>
        <dbReference type="ARBA" id="ARBA00022649"/>
    </source>
</evidence>
<dbReference type="RefSeq" id="WP_119316074.1">
    <property type="nucleotide sequence ID" value="NZ_QXDL01000170.1"/>
</dbReference>
<keyword evidence="2" id="KW-1277">Toxin-antitoxin system</keyword>
<evidence type="ECO:0000256" key="1">
    <source>
        <dbReference type="ARBA" id="ARBA00006226"/>
    </source>
</evidence>
<dbReference type="PANTHER" id="PTHR33755">
    <property type="entry name" value="TOXIN PARE1-RELATED"/>
    <property type="match status" value="1"/>
</dbReference>
<organism evidence="3 4">
    <name type="scientific">Calidithermus terrae</name>
    <dbReference type="NCBI Taxonomy" id="1408545"/>
    <lineage>
        <taxon>Bacteria</taxon>
        <taxon>Thermotogati</taxon>
        <taxon>Deinococcota</taxon>
        <taxon>Deinococci</taxon>
        <taxon>Thermales</taxon>
        <taxon>Thermaceae</taxon>
        <taxon>Calidithermus</taxon>
    </lineage>
</organism>
<dbReference type="Gene3D" id="3.30.2310.20">
    <property type="entry name" value="RelE-like"/>
    <property type="match status" value="1"/>
</dbReference>
<sequence length="98" mass="11339">MAKINWTLEAERWLEKIHAYVAARNPEAATKLIFGFLQRVEMLESFPEMGYSYRSESDGEIRVLVHGHYKIAYLLKSSGDIDVLGIFHGSMEIEQYLE</sequence>
<gene>
    <name evidence="3" type="ORF">Mterra_03131</name>
</gene>
<dbReference type="InterPro" id="IPR035093">
    <property type="entry name" value="RelE/ParE_toxin_dom_sf"/>
</dbReference>
<dbReference type="EMBL" id="QXDL01000170">
    <property type="protein sequence ID" value="RIH81487.1"/>
    <property type="molecule type" value="Genomic_DNA"/>
</dbReference>
<protein>
    <submittedName>
        <fullName evidence="3">ParE toxin of type II toxin-antitoxin system, parDE</fullName>
    </submittedName>
</protein>
<dbReference type="Proteomes" id="UP000265715">
    <property type="component" value="Unassembled WGS sequence"/>
</dbReference>